<dbReference type="Gene3D" id="1.10.2080.10">
    <property type="entry name" value="Insect odorant-binding protein A10/Ejaculatory bulb-specific protein 3"/>
    <property type="match status" value="1"/>
</dbReference>
<evidence type="ECO:0000313" key="2">
    <source>
        <dbReference type="Proteomes" id="UP000625711"/>
    </source>
</evidence>
<dbReference type="PANTHER" id="PTHR11257:SF12">
    <property type="entry name" value="EJACULATORY BULB-SPECIFIC PROTEIN 3-RELATED"/>
    <property type="match status" value="1"/>
</dbReference>
<accession>A0A834MIS5</accession>
<keyword evidence="2" id="KW-1185">Reference proteome</keyword>
<dbReference type="InterPro" id="IPR036682">
    <property type="entry name" value="OS_D_A10/PebIII_sf"/>
</dbReference>
<dbReference type="EMBL" id="JAACXV010000085">
    <property type="protein sequence ID" value="KAF7283891.1"/>
    <property type="molecule type" value="Genomic_DNA"/>
</dbReference>
<reference evidence="1" key="1">
    <citation type="submission" date="2020-08" db="EMBL/GenBank/DDBJ databases">
        <title>Genome sequencing and assembly of the red palm weevil Rhynchophorus ferrugineus.</title>
        <authorList>
            <person name="Dias G.B."/>
            <person name="Bergman C.M."/>
            <person name="Manee M."/>
        </authorList>
    </citation>
    <scope>NUCLEOTIDE SEQUENCE</scope>
    <source>
        <strain evidence="1">AA-2017</strain>
        <tissue evidence="1">Whole larva</tissue>
    </source>
</reference>
<organism evidence="1 2">
    <name type="scientific">Rhynchophorus ferrugineus</name>
    <name type="common">Red palm weevil</name>
    <name type="synonym">Curculio ferrugineus</name>
    <dbReference type="NCBI Taxonomy" id="354439"/>
    <lineage>
        <taxon>Eukaryota</taxon>
        <taxon>Metazoa</taxon>
        <taxon>Ecdysozoa</taxon>
        <taxon>Arthropoda</taxon>
        <taxon>Hexapoda</taxon>
        <taxon>Insecta</taxon>
        <taxon>Pterygota</taxon>
        <taxon>Neoptera</taxon>
        <taxon>Endopterygota</taxon>
        <taxon>Coleoptera</taxon>
        <taxon>Polyphaga</taxon>
        <taxon>Cucujiformia</taxon>
        <taxon>Curculionidae</taxon>
        <taxon>Dryophthorinae</taxon>
        <taxon>Rhynchophorus</taxon>
    </lineage>
</organism>
<name>A0A834MIS5_RHYFE</name>
<evidence type="ECO:0000313" key="1">
    <source>
        <dbReference type="EMBL" id="KAF7283891.1"/>
    </source>
</evidence>
<proteinExistence type="predicted"/>
<protein>
    <recommendedName>
        <fullName evidence="3">Chemosensory protein</fullName>
    </recommendedName>
</protein>
<dbReference type="AlphaFoldDB" id="A0A834MIS5"/>
<sequence length="136" mass="16085">MMTTRNKITRRLAVITVLLFFSFTNGFTEKYTSKFDSIDIDEILNNERLLKNYMNCLMERGPCTTEGSDLKRILPEALELDCAKCTDIQKEKANKVIMYLAKNKKPMWKELEEKYDTDGKYRIKYREKYGVDLENI</sequence>
<dbReference type="Proteomes" id="UP000625711">
    <property type="component" value="Unassembled WGS sequence"/>
</dbReference>
<gene>
    <name evidence="1" type="ORF">GWI33_022723</name>
</gene>
<dbReference type="SUPFAM" id="SSF100910">
    <property type="entry name" value="Chemosensory protein Csp2"/>
    <property type="match status" value="1"/>
</dbReference>
<evidence type="ECO:0008006" key="3">
    <source>
        <dbReference type="Google" id="ProtNLM"/>
    </source>
</evidence>
<dbReference type="OrthoDB" id="6344725at2759"/>
<dbReference type="InterPro" id="IPR005055">
    <property type="entry name" value="A10/PebIII"/>
</dbReference>
<dbReference type="PANTHER" id="PTHR11257">
    <property type="entry name" value="CHEMOSENSORY PROTEIN-RELATED"/>
    <property type="match status" value="1"/>
</dbReference>
<comment type="caution">
    <text evidence="1">The sequence shown here is derived from an EMBL/GenBank/DDBJ whole genome shotgun (WGS) entry which is preliminary data.</text>
</comment>
<dbReference type="Pfam" id="PF03392">
    <property type="entry name" value="OS-D"/>
    <property type="match status" value="1"/>
</dbReference>